<dbReference type="FunFam" id="2.60.20.10:FF:000002">
    <property type="entry name" value="Crystallin, beta B2"/>
    <property type="match status" value="1"/>
</dbReference>
<feature type="transmembrane region" description="Helical" evidence="9">
    <location>
        <begin position="1257"/>
        <end position="1278"/>
    </location>
</feature>
<proteinExistence type="inferred from homology"/>
<feature type="domain" description="Peptidase M14" evidence="11">
    <location>
        <begin position="183"/>
        <end position="369"/>
    </location>
</feature>
<feature type="domain" description="Peptidase M14" evidence="11">
    <location>
        <begin position="490"/>
        <end position="769"/>
    </location>
</feature>
<dbReference type="PANTHER" id="PTHR11532:SF73">
    <property type="entry name" value="CARBOXYPEPTIDASE D"/>
    <property type="match status" value="1"/>
</dbReference>
<dbReference type="PROSITE" id="PS52035">
    <property type="entry name" value="PEPTIDASE_M14"/>
    <property type="match status" value="3"/>
</dbReference>
<organism evidence="12 13">
    <name type="scientific">Hemibagrus wyckioides</name>
    <dbReference type="NCBI Taxonomy" id="337641"/>
    <lineage>
        <taxon>Eukaryota</taxon>
        <taxon>Metazoa</taxon>
        <taxon>Chordata</taxon>
        <taxon>Craniata</taxon>
        <taxon>Vertebrata</taxon>
        <taxon>Euteleostomi</taxon>
        <taxon>Actinopterygii</taxon>
        <taxon>Neopterygii</taxon>
        <taxon>Teleostei</taxon>
        <taxon>Ostariophysi</taxon>
        <taxon>Siluriformes</taxon>
        <taxon>Bagridae</taxon>
        <taxon>Hemibagrus</taxon>
    </lineage>
</organism>
<comment type="function">
    <text evidence="1">Crystallins are the dominant structural components of the vertebrate eye lens.</text>
</comment>
<keyword evidence="6" id="KW-0325">Glycoprotein</keyword>
<feature type="compositionally biased region" description="Polar residues" evidence="8">
    <location>
        <begin position="16"/>
        <end position="27"/>
    </location>
</feature>
<dbReference type="GO" id="GO:0016485">
    <property type="term" value="P:protein processing"/>
    <property type="evidence" value="ECO:0007669"/>
    <property type="project" value="TreeGrafter"/>
</dbReference>
<evidence type="ECO:0000256" key="1">
    <source>
        <dbReference type="ARBA" id="ARBA00003689"/>
    </source>
</evidence>
<dbReference type="GO" id="GO:0004181">
    <property type="term" value="F:metallocarboxypeptidase activity"/>
    <property type="evidence" value="ECO:0007669"/>
    <property type="project" value="InterPro"/>
</dbReference>
<gene>
    <name evidence="12" type="ORF">KOW79_015688</name>
</gene>
<dbReference type="InterPro" id="IPR000834">
    <property type="entry name" value="Peptidase_M14"/>
</dbReference>
<dbReference type="PRINTS" id="PR01367">
    <property type="entry name" value="BGCRYSTALLIN"/>
</dbReference>
<keyword evidence="9" id="KW-0472">Membrane</keyword>
<dbReference type="GO" id="GO:0005212">
    <property type="term" value="F:structural constituent of eye lens"/>
    <property type="evidence" value="ECO:0007669"/>
    <property type="project" value="UniProtKB-KW"/>
</dbReference>
<evidence type="ECO:0000259" key="10">
    <source>
        <dbReference type="PROSITE" id="PS50915"/>
    </source>
</evidence>
<evidence type="ECO:0000256" key="4">
    <source>
        <dbReference type="ARBA" id="ARBA00022613"/>
    </source>
</evidence>
<evidence type="ECO:0000256" key="8">
    <source>
        <dbReference type="SAM" id="MobiDB-lite"/>
    </source>
</evidence>
<dbReference type="Pfam" id="PF00246">
    <property type="entry name" value="Peptidase_M14"/>
    <property type="match status" value="3"/>
</dbReference>
<dbReference type="SUPFAM" id="SSF53187">
    <property type="entry name" value="Zn-dependent exopeptidases"/>
    <property type="match status" value="3"/>
</dbReference>
<evidence type="ECO:0000256" key="6">
    <source>
        <dbReference type="ARBA" id="ARBA00023180"/>
    </source>
</evidence>
<keyword evidence="13" id="KW-1185">Reference proteome</keyword>
<evidence type="ECO:0000259" key="11">
    <source>
        <dbReference type="PROSITE" id="PS52035"/>
    </source>
</evidence>
<reference evidence="12 13" key="1">
    <citation type="submission" date="2021-06" db="EMBL/GenBank/DDBJ databases">
        <title>Chromosome-level genome assembly of the red-tail catfish (Hemibagrus wyckioides).</title>
        <authorList>
            <person name="Shao F."/>
        </authorList>
    </citation>
    <scope>NUCLEOTIDE SEQUENCE [LARGE SCALE GENOMIC DNA]</scope>
    <source>
        <strain evidence="12">EC202008001</strain>
        <tissue evidence="12">Blood</tissue>
    </source>
</reference>
<accession>A0A9D3SJ24</accession>
<dbReference type="SMART" id="SM00631">
    <property type="entry name" value="Zn_pept"/>
    <property type="match status" value="2"/>
</dbReference>
<dbReference type="InterPro" id="IPR050753">
    <property type="entry name" value="Peptidase_M14_domain"/>
</dbReference>
<feature type="domain" description="Beta/gamma crystallin 'Greek key'" evidence="10">
    <location>
        <begin position="86"/>
        <end position="132"/>
    </location>
</feature>
<dbReference type="SUPFAM" id="SSF49695">
    <property type="entry name" value="gamma-Crystallin-like"/>
    <property type="match status" value="1"/>
</dbReference>
<dbReference type="InterPro" id="IPR011024">
    <property type="entry name" value="G_crystallin-like"/>
</dbReference>
<comment type="similarity">
    <text evidence="3">Belongs to the beta/gamma-crystallin family.</text>
</comment>
<dbReference type="GO" id="GO:0008270">
    <property type="term" value="F:zinc ion binding"/>
    <property type="evidence" value="ECO:0007669"/>
    <property type="project" value="InterPro"/>
</dbReference>
<comment type="similarity">
    <text evidence="2 7">Belongs to the peptidase M14 family.</text>
</comment>
<protein>
    <recommendedName>
        <fullName evidence="14">Carboxypeptidase D</fullName>
    </recommendedName>
</protein>
<dbReference type="CDD" id="cd11308">
    <property type="entry name" value="Peptidase_M14NE-CP-C_like"/>
    <property type="match status" value="2"/>
</dbReference>
<dbReference type="InterPro" id="IPR001064">
    <property type="entry name" value="Beta/gamma_crystallin"/>
</dbReference>
<dbReference type="EMBL" id="JAHKSW010000018">
    <property type="protein sequence ID" value="KAG7321273.1"/>
    <property type="molecule type" value="Genomic_DNA"/>
</dbReference>
<feature type="compositionally biased region" description="Basic and acidic residues" evidence="8">
    <location>
        <begin position="1"/>
        <end position="11"/>
    </location>
</feature>
<keyword evidence="4" id="KW-0273">Eye lens protein</keyword>
<dbReference type="GO" id="GO:0005615">
    <property type="term" value="C:extracellular space"/>
    <property type="evidence" value="ECO:0007669"/>
    <property type="project" value="TreeGrafter"/>
</dbReference>
<dbReference type="Gene3D" id="2.60.20.10">
    <property type="entry name" value="Crystallins"/>
    <property type="match status" value="2"/>
</dbReference>
<evidence type="ECO:0000313" key="13">
    <source>
        <dbReference type="Proteomes" id="UP000824219"/>
    </source>
</evidence>
<keyword evidence="5" id="KW-0677">Repeat</keyword>
<evidence type="ECO:0000256" key="3">
    <source>
        <dbReference type="ARBA" id="ARBA00009646"/>
    </source>
</evidence>
<name>A0A9D3SJ24_9TELE</name>
<keyword evidence="9" id="KW-0812">Transmembrane</keyword>
<feature type="domain" description="Peptidase M14" evidence="11">
    <location>
        <begin position="890"/>
        <end position="1169"/>
    </location>
</feature>
<dbReference type="PANTHER" id="PTHR11532">
    <property type="entry name" value="PROTEASE M14 CARBOXYPEPTIDASE"/>
    <property type="match status" value="1"/>
</dbReference>
<dbReference type="OrthoDB" id="10249045at2759"/>
<keyword evidence="9" id="KW-1133">Transmembrane helix</keyword>
<evidence type="ECO:0008006" key="14">
    <source>
        <dbReference type="Google" id="ProtNLM"/>
    </source>
</evidence>
<sequence>MKGPKAQETKRLPKQSADSSRGLSNSTKISDIMAQTNQVNMPMGPWKITVYDQEYYQGRWWEFTSCCKNIMEYGMENIRSMKVECGAWVGFEHSSYNGQQFVLEKGDYPCFEAYMGSHGYRVERMMSFRPIYSACHKESRMCVWECENMMGRQWELCDDYPSLQAMGWHNNEIGSMRVQSGAVNPDGFEKAVEGDCNGSKEGHEYHKPIAVSPYFSDQSDPSTLENAPEVLDVVKWVLQKKFVLAGNLQGGPSYPFDYSGSHITPGVDRHTDGDDDALFRYLVQTFTENHLIMKEGKSLCPDELNEEFRNGAVAKWTDVQGGIQDFSYFRGNCFEVTLQLSCCKYPLASDLYSEWNNNREALLAYMEKVHIGVRGYVLNTSGMGIPGSNISVAGIDHIITAWIYGDYYRLLLPGTYNITVSALGYLPSTINNITVTEGKATLLNFILKNLSEEVLVSGVPASPVPTVAYQSTERVLGTQQASTPEPPVKSHHSYSEMEAYLQQISSVYSSHAQLYSIGQSVLGRKLYIMKISSNLAAEEPGKPEIIFVGNLHGNDAVGQKILLHLIEYLCSNYGSEPLITQLVNSTRVHILPSVNPDGYGISEKAPESLNVNGEFGVGVKDGDHHNADLSWNFPDQVTAAHFVRPETRAVMNWMKAHSFVYSARVHGGVTGVRYPGSVDSVDQAIFKSITQVYLEFLSLQTSQTCEELDKNKTNPVAPLGMDLETWAYSNTDTLGVSIGVSCDLEAPVENITTYWIQNQRPLLHLIQQVHFSVRGRVTDSQSGQAIANASIEVEGSRHQVHTSSIGEYWRPLAPGMYQLHAFAPGYFPLSVLVTVTVTWVELDFEMTRDQQPQSESQMEEEEFQRLVENLSSARGLEQLIQNHLPARTLHYRKHTERSKFLRGLHLNFPRITRLYSLGNSWELRPIWALEISGGPESTRPTVPRIRYVAGVHGNAAAGPELLLEFASVLCINYGGNPAITKLIDRSRIVIVPCVNPDGRELAQDDSCFSSTGLTNAHGVDLDTDFIYGNMSAQPETRAMMNLIEGGGFSLSVTLEGGSLLTTYPYDRPTEPAHNEETLRYLASIYAGSHPVMHLGYPGCRNGLELVPGGILRGSEFKSHMGSMKDYSVDVGLCPEITVYTGCCLYPPAQQLLPLWAEHRTALFAMLLEIHKGLSGMVKDQEGRPVFDAVIKVNGSEFVHTDMQGFFHTLLAPGTQELQVQASGFDEQLMQVNVSSHQKAVPIMIKFSENSRHRGQGLVLAAAISITVILLCLLLMWHIRSAKFSRIRESLRRLRRVQNDLQPESTASEKLPLHNMFLEDSESEDDAFYLEQH</sequence>
<evidence type="ECO:0000313" key="12">
    <source>
        <dbReference type="EMBL" id="KAG7321273.1"/>
    </source>
</evidence>
<comment type="caution">
    <text evidence="7">Lacks conserved residue(s) required for the propagation of feature annotation.</text>
</comment>
<dbReference type="PROSITE" id="PS50915">
    <property type="entry name" value="CRYSTALLIN_BETA_GAMMA"/>
    <property type="match status" value="1"/>
</dbReference>
<dbReference type="GO" id="GO:0006518">
    <property type="term" value="P:peptide metabolic process"/>
    <property type="evidence" value="ECO:0007669"/>
    <property type="project" value="TreeGrafter"/>
</dbReference>
<comment type="caution">
    <text evidence="12">The sequence shown here is derived from an EMBL/GenBank/DDBJ whole genome shotgun (WGS) entry which is preliminary data.</text>
</comment>
<dbReference type="InterPro" id="IPR008969">
    <property type="entry name" value="CarboxyPept-like_regulatory"/>
</dbReference>
<dbReference type="SUPFAM" id="SSF49464">
    <property type="entry name" value="Carboxypeptidase regulatory domain-like"/>
    <property type="match status" value="3"/>
</dbReference>
<evidence type="ECO:0000256" key="2">
    <source>
        <dbReference type="ARBA" id="ARBA00005988"/>
    </source>
</evidence>
<dbReference type="Gene3D" id="3.40.630.10">
    <property type="entry name" value="Zn peptidases"/>
    <property type="match status" value="3"/>
</dbReference>
<evidence type="ECO:0000256" key="9">
    <source>
        <dbReference type="SAM" id="Phobius"/>
    </source>
</evidence>
<dbReference type="Pfam" id="PF00030">
    <property type="entry name" value="Crystall"/>
    <property type="match status" value="2"/>
</dbReference>
<dbReference type="FunFam" id="3.40.630.10:FF:000026">
    <property type="entry name" value="Carboxypeptidase D"/>
    <property type="match status" value="1"/>
</dbReference>
<dbReference type="Gene3D" id="2.60.40.1120">
    <property type="entry name" value="Carboxypeptidase-like, regulatory domain"/>
    <property type="match status" value="3"/>
</dbReference>
<evidence type="ECO:0000256" key="5">
    <source>
        <dbReference type="ARBA" id="ARBA00022737"/>
    </source>
</evidence>
<dbReference type="SMART" id="SM00247">
    <property type="entry name" value="XTALbg"/>
    <property type="match status" value="2"/>
</dbReference>
<dbReference type="Pfam" id="PF13620">
    <property type="entry name" value="CarboxypepD_reg"/>
    <property type="match status" value="2"/>
</dbReference>
<feature type="region of interest" description="Disordered" evidence="8">
    <location>
        <begin position="1"/>
        <end position="27"/>
    </location>
</feature>
<dbReference type="Proteomes" id="UP000824219">
    <property type="component" value="Linkage Group LG18"/>
</dbReference>
<evidence type="ECO:0000256" key="7">
    <source>
        <dbReference type="PROSITE-ProRule" id="PRU01379"/>
    </source>
</evidence>